<evidence type="ECO:0000313" key="1">
    <source>
        <dbReference type="EMBL" id="PKK90931.1"/>
    </source>
</evidence>
<name>A0A2N1PRF6_9BACT</name>
<dbReference type="EMBL" id="PGXC01000003">
    <property type="protein sequence ID" value="PKK90931.1"/>
    <property type="molecule type" value="Genomic_DNA"/>
</dbReference>
<protein>
    <submittedName>
        <fullName evidence="1">Uncharacterized protein</fullName>
    </submittedName>
</protein>
<reference evidence="1 2" key="1">
    <citation type="journal article" date="2017" name="ISME J.">
        <title>Potential for microbial H2 and metal transformations associated with novel bacteria and archaea in deep terrestrial subsurface sediments.</title>
        <authorList>
            <person name="Hernsdorf A.W."/>
            <person name="Amano Y."/>
            <person name="Miyakawa K."/>
            <person name="Ise K."/>
            <person name="Suzuki Y."/>
            <person name="Anantharaman K."/>
            <person name="Probst A."/>
            <person name="Burstein D."/>
            <person name="Thomas B.C."/>
            <person name="Banfield J.F."/>
        </authorList>
    </citation>
    <scope>NUCLEOTIDE SEQUENCE [LARGE SCALE GENOMIC DNA]</scope>
    <source>
        <strain evidence="1">HGW-Wallbacteria-1</strain>
    </source>
</reference>
<evidence type="ECO:0000313" key="2">
    <source>
        <dbReference type="Proteomes" id="UP000233256"/>
    </source>
</evidence>
<sequence length="73" mass="8093">MRKLYSFSCPKCQHSFEDLWEDGSEKPKCEKCGTSGNIVPAIGGSLKFRLGKTLLSSDERASNHRNTPGLKGY</sequence>
<organism evidence="1 2">
    <name type="scientific">Candidatus Wallbacteria bacterium HGW-Wallbacteria-1</name>
    <dbReference type="NCBI Taxonomy" id="2013854"/>
    <lineage>
        <taxon>Bacteria</taxon>
        <taxon>Candidatus Walliibacteriota</taxon>
    </lineage>
</organism>
<comment type="caution">
    <text evidence="1">The sequence shown here is derived from an EMBL/GenBank/DDBJ whole genome shotgun (WGS) entry which is preliminary data.</text>
</comment>
<accession>A0A2N1PRF6</accession>
<proteinExistence type="predicted"/>
<gene>
    <name evidence="1" type="ORF">CVV64_03950</name>
</gene>
<dbReference type="Proteomes" id="UP000233256">
    <property type="component" value="Unassembled WGS sequence"/>
</dbReference>
<dbReference type="AlphaFoldDB" id="A0A2N1PRF6"/>